<dbReference type="PANTHER" id="PTHR35869">
    <property type="entry name" value="OUTER-MEMBRANE LIPOPROTEIN CARRIER PROTEIN"/>
    <property type="match status" value="1"/>
</dbReference>
<comment type="subcellular location">
    <subcellularLocation>
        <location evidence="1 10">Periplasm</location>
    </subcellularLocation>
</comment>
<evidence type="ECO:0000256" key="10">
    <source>
        <dbReference type="HAMAP-Rule" id="MF_00240"/>
    </source>
</evidence>
<reference evidence="11 12" key="1">
    <citation type="submission" date="2016-06" db="EMBL/GenBank/DDBJ databases">
        <title>Insight into the functional genes involving in sulfur oxidation in Pearl River water.</title>
        <authorList>
            <person name="Luo J."/>
            <person name="Tan X."/>
            <person name="Lin W."/>
        </authorList>
    </citation>
    <scope>NUCLEOTIDE SEQUENCE [LARGE SCALE GENOMIC DNA]</scope>
    <source>
        <strain evidence="11 12">LS2</strain>
    </source>
</reference>
<dbReference type="Proteomes" id="UP000078596">
    <property type="component" value="Chromosome"/>
</dbReference>
<evidence type="ECO:0000256" key="6">
    <source>
        <dbReference type="ARBA" id="ARBA00022729"/>
    </source>
</evidence>
<keyword evidence="12" id="KW-1185">Reference proteome</keyword>
<dbReference type="KEGG" id="haz:A9404_01885"/>
<keyword evidence="8 10" id="KW-0653">Protein transport</keyword>
<dbReference type="GO" id="GO:0042597">
    <property type="term" value="C:periplasmic space"/>
    <property type="evidence" value="ECO:0007669"/>
    <property type="project" value="UniProtKB-SubCell"/>
</dbReference>
<dbReference type="PANTHER" id="PTHR35869:SF1">
    <property type="entry name" value="OUTER-MEMBRANE LIPOPROTEIN CARRIER PROTEIN"/>
    <property type="match status" value="1"/>
</dbReference>
<comment type="subunit">
    <text evidence="3 10">Monomer.</text>
</comment>
<evidence type="ECO:0000256" key="3">
    <source>
        <dbReference type="ARBA" id="ARBA00011245"/>
    </source>
</evidence>
<name>A0A191ZEJ6_9GAMM</name>
<dbReference type="CDD" id="cd16325">
    <property type="entry name" value="LolA"/>
    <property type="match status" value="1"/>
</dbReference>
<comment type="function">
    <text evidence="10">Participates in the translocation of lipoproteins from the inner membrane to the outer membrane. Only forms a complex with a lipoprotein if the residue after the N-terminal Cys is not an aspartate (The Asp acts as a targeting signal to indicate that the lipoprotein should stay in the inner membrane).</text>
</comment>
<sequence length="232" mass="25539">MRRRGLSGLVLGLMGWVMLGAGSWTVAYAQNEGGADVQAFPLGSDTNPADTRPLTEFVQKLKSFSANFVQQQVNARGLKQAPSYGHFVLSRPGRFFWVYEKPYVQKLIANDGTLWVYDPDLAQVTRSSLTKDRGAPIAIFLGTKPLDSVFTISAQGKNDGLSWFGLVDRAGQSDFSQLQVGMDDQGIKAMVFTDKLGNRTTVQFSDRKVNQPVDQKLFAFTPPPGVDVVENR</sequence>
<accession>A0A191ZEJ6</accession>
<evidence type="ECO:0000313" key="11">
    <source>
        <dbReference type="EMBL" id="ANJ66293.1"/>
    </source>
</evidence>
<keyword evidence="6" id="KW-0732">Signal</keyword>
<dbReference type="Gene3D" id="2.50.20.10">
    <property type="entry name" value="Lipoprotein localisation LolA/LolB/LppX"/>
    <property type="match status" value="1"/>
</dbReference>
<organism evidence="11 12">
    <name type="scientific">Halothiobacillus diazotrophicus</name>
    <dbReference type="NCBI Taxonomy" id="1860122"/>
    <lineage>
        <taxon>Bacteria</taxon>
        <taxon>Pseudomonadati</taxon>
        <taxon>Pseudomonadota</taxon>
        <taxon>Gammaproteobacteria</taxon>
        <taxon>Chromatiales</taxon>
        <taxon>Halothiobacillaceae</taxon>
        <taxon>Halothiobacillus</taxon>
    </lineage>
</organism>
<dbReference type="GO" id="GO:0042953">
    <property type="term" value="P:lipoprotein transport"/>
    <property type="evidence" value="ECO:0007669"/>
    <property type="project" value="InterPro"/>
</dbReference>
<evidence type="ECO:0000256" key="7">
    <source>
        <dbReference type="ARBA" id="ARBA00022764"/>
    </source>
</evidence>
<keyword evidence="11" id="KW-0449">Lipoprotein</keyword>
<evidence type="ECO:0000256" key="9">
    <source>
        <dbReference type="ARBA" id="ARBA00023186"/>
    </source>
</evidence>
<evidence type="ECO:0000256" key="1">
    <source>
        <dbReference type="ARBA" id="ARBA00004418"/>
    </source>
</evidence>
<proteinExistence type="inferred from homology"/>
<dbReference type="NCBIfam" id="TIGR00547">
    <property type="entry name" value="lolA"/>
    <property type="match status" value="1"/>
</dbReference>
<dbReference type="SUPFAM" id="SSF89392">
    <property type="entry name" value="Prokaryotic lipoproteins and lipoprotein localization factors"/>
    <property type="match status" value="1"/>
</dbReference>
<gene>
    <name evidence="10" type="primary">lolA</name>
    <name evidence="11" type="ORF">A9404_01885</name>
</gene>
<evidence type="ECO:0000256" key="2">
    <source>
        <dbReference type="ARBA" id="ARBA00007615"/>
    </source>
</evidence>
<dbReference type="InterPro" id="IPR018323">
    <property type="entry name" value="OM_lipoprot_carrier_LolA_Pbac"/>
</dbReference>
<keyword evidence="5 10" id="KW-0813">Transport</keyword>
<evidence type="ECO:0000313" key="12">
    <source>
        <dbReference type="Proteomes" id="UP000078596"/>
    </source>
</evidence>
<evidence type="ECO:0000256" key="4">
    <source>
        <dbReference type="ARBA" id="ARBA00014035"/>
    </source>
</evidence>
<keyword evidence="7 10" id="KW-0574">Periplasm</keyword>
<dbReference type="EMBL" id="CP016027">
    <property type="protein sequence ID" value="ANJ66293.1"/>
    <property type="molecule type" value="Genomic_DNA"/>
</dbReference>
<evidence type="ECO:0000256" key="5">
    <source>
        <dbReference type="ARBA" id="ARBA00022448"/>
    </source>
</evidence>
<dbReference type="HAMAP" id="MF_00240">
    <property type="entry name" value="LolA"/>
    <property type="match status" value="1"/>
</dbReference>
<dbReference type="InterPro" id="IPR029046">
    <property type="entry name" value="LolA/LolB/LppX"/>
</dbReference>
<dbReference type="InterPro" id="IPR004564">
    <property type="entry name" value="OM_lipoprot_carrier_LolA-like"/>
</dbReference>
<dbReference type="GO" id="GO:0044874">
    <property type="term" value="P:lipoprotein localization to outer membrane"/>
    <property type="evidence" value="ECO:0007669"/>
    <property type="project" value="UniProtKB-UniRule"/>
</dbReference>
<evidence type="ECO:0000256" key="8">
    <source>
        <dbReference type="ARBA" id="ARBA00022927"/>
    </source>
</evidence>
<protein>
    <recommendedName>
        <fullName evidence="4 10">Outer-membrane lipoprotein carrier protein</fullName>
    </recommendedName>
</protein>
<dbReference type="AlphaFoldDB" id="A0A191ZEJ6"/>
<dbReference type="Pfam" id="PF03548">
    <property type="entry name" value="LolA"/>
    <property type="match status" value="1"/>
</dbReference>
<dbReference type="STRING" id="1860122.A9404_01885"/>
<comment type="similarity">
    <text evidence="2 10">Belongs to the LolA family.</text>
</comment>
<keyword evidence="9 10" id="KW-0143">Chaperone</keyword>